<evidence type="ECO:0000313" key="1">
    <source>
        <dbReference type="EMBL" id="KAJ7523867.1"/>
    </source>
</evidence>
<dbReference type="Proteomes" id="UP001162992">
    <property type="component" value="Chromosome 18"/>
</dbReference>
<name>A0ACC2B2C2_DIPCM</name>
<gene>
    <name evidence="1" type="ORF">O6H91_18G065800</name>
</gene>
<sequence>MGNLCICWMWAWLLLTTCSWIDRSEARDEADVLLEMKTVLDPEGNVLRSWTTGTDPCGGNFTGVTCNSQGNVASLSLQGHGLKGMIPAVVAELGDLTGLYLHYNSLQGQIPGAALSRLKHLTELYLNVNRLSGTIPSELGSLPSLQVLQLCCNALNGRIPDELGELGHLSILALQHNQLTDDIPLPFGSLSSITHLDLSFNMLTGPIPLSLGNLNTLKVLDVRNNNLSGSTPPGLQGLQQEFFYSNNLWLCGDGFANLPSCNSTGDLQNPEVLTGALSPSEDVPPFLQGLPAAPQGKAQPRSLATVVKVSVIAGVIAIAVGGAVATLVIFIWSRRQKQRVSFAHEDCIPKIQEQLKYFKDDIAYSDHSARKGKASAREAAATLHAVAASCSSGRSEYKLDELEMATNFFSTKCLVERNSHGSLYKASLRDGSTVTIKHLIKTTYGVGESELQAGLQNLTKFRHENIINLRGFCLSRGGAHCYLVYDFVSNGTLYEHLHVGVGPSLDWLTRVHVAYGIAKGLKYLHNAVPHAVCQHTVWASNILLDENYNALISEWGLTTILADEMVFADIKMSASLGYLAPEYALNGHLSEKTDVFAYGVLLLELLTGRKPVLVDTQRQSLAHMSNWVKNLFGSGNIHEVVDPTLRGKYSTAGVIGIINLAFACMDEAASKRPVMAHVVQRLSEIESLVDICLDWCSSSGEDYQCQQQAAYVEMLESGR</sequence>
<protein>
    <submittedName>
        <fullName evidence="1">Uncharacterized protein</fullName>
    </submittedName>
</protein>
<proteinExistence type="predicted"/>
<dbReference type="EMBL" id="CM055109">
    <property type="protein sequence ID" value="KAJ7523867.1"/>
    <property type="molecule type" value="Genomic_DNA"/>
</dbReference>
<reference evidence="2" key="1">
    <citation type="journal article" date="2024" name="Proc. Natl. Acad. Sci. U.S.A.">
        <title>Extraordinary preservation of gene collinearity over three hundred million years revealed in homosporous lycophytes.</title>
        <authorList>
            <person name="Li C."/>
            <person name="Wickell D."/>
            <person name="Kuo L.Y."/>
            <person name="Chen X."/>
            <person name="Nie B."/>
            <person name="Liao X."/>
            <person name="Peng D."/>
            <person name="Ji J."/>
            <person name="Jenkins J."/>
            <person name="Williams M."/>
            <person name="Shu S."/>
            <person name="Plott C."/>
            <person name="Barry K."/>
            <person name="Rajasekar S."/>
            <person name="Grimwood J."/>
            <person name="Han X."/>
            <person name="Sun S."/>
            <person name="Hou Z."/>
            <person name="He W."/>
            <person name="Dai G."/>
            <person name="Sun C."/>
            <person name="Schmutz J."/>
            <person name="Leebens-Mack J.H."/>
            <person name="Li F.W."/>
            <person name="Wang L."/>
        </authorList>
    </citation>
    <scope>NUCLEOTIDE SEQUENCE [LARGE SCALE GENOMIC DNA]</scope>
    <source>
        <strain evidence="2">cv. PW_Plant_1</strain>
    </source>
</reference>
<evidence type="ECO:0000313" key="2">
    <source>
        <dbReference type="Proteomes" id="UP001162992"/>
    </source>
</evidence>
<comment type="caution">
    <text evidence="1">The sequence shown here is derived from an EMBL/GenBank/DDBJ whole genome shotgun (WGS) entry which is preliminary data.</text>
</comment>
<accession>A0ACC2B2C2</accession>
<keyword evidence="2" id="KW-1185">Reference proteome</keyword>
<organism evidence="1 2">
    <name type="scientific">Diphasiastrum complanatum</name>
    <name type="common">Issler's clubmoss</name>
    <name type="synonym">Lycopodium complanatum</name>
    <dbReference type="NCBI Taxonomy" id="34168"/>
    <lineage>
        <taxon>Eukaryota</taxon>
        <taxon>Viridiplantae</taxon>
        <taxon>Streptophyta</taxon>
        <taxon>Embryophyta</taxon>
        <taxon>Tracheophyta</taxon>
        <taxon>Lycopodiopsida</taxon>
        <taxon>Lycopodiales</taxon>
        <taxon>Lycopodiaceae</taxon>
        <taxon>Lycopodioideae</taxon>
        <taxon>Diphasiastrum</taxon>
    </lineage>
</organism>